<organism evidence="1 2">
    <name type="scientific">Pedobacter panaciterrae</name>
    <dbReference type="NCBI Taxonomy" id="363849"/>
    <lineage>
        <taxon>Bacteria</taxon>
        <taxon>Pseudomonadati</taxon>
        <taxon>Bacteroidota</taxon>
        <taxon>Sphingobacteriia</taxon>
        <taxon>Sphingobacteriales</taxon>
        <taxon>Sphingobacteriaceae</taxon>
        <taxon>Pedobacter</taxon>
    </lineage>
</organism>
<sequence length="414" mass="47489">MSKQKKKKGNGSSNPDAAKQALMHQKRFIERMELLCNALVGPGYFEKFPERILAHMYATRYPALKIKASPDSDVSKSTVIKANKLLSAFLEDQYINLNNGERVLFSMLLSEGLLLIHFLHVVPANYFPHAALLKEEFKDYFPDTEAYLSIQEMMGTLVQDIIVFLSDLNKSIIKADYGETACFEITSNYNDIYLYEFKTNKTSMLINGENHSMIRLGWVDEELNWIFAKVKPSALGFRVAGLDVPLDVYIQTHALKRLQERINITPGIMHSIVFMTFMNPEIKHHKDYDRSLIEFYLSDKKAGYLQVELHGDRLVIHTFLFLTNNGTPEGIKLEKLAGLQKADKIYLEIDKLSTFNSYHIEKNEQLKDLFIKTGCGSLLELGHLQEFTVNEVKDKDPDSILKYLADSKYFRSAE</sequence>
<name>A0ABU8NV22_9SPHI</name>
<protein>
    <recommendedName>
        <fullName evidence="3">Nuclease of restriction endonuclease-like (RecB) superfamily</fullName>
    </recommendedName>
</protein>
<accession>A0ABU8NV22</accession>
<dbReference type="Proteomes" id="UP001378956">
    <property type="component" value="Unassembled WGS sequence"/>
</dbReference>
<evidence type="ECO:0000313" key="1">
    <source>
        <dbReference type="EMBL" id="MEJ2905814.1"/>
    </source>
</evidence>
<evidence type="ECO:0008006" key="3">
    <source>
        <dbReference type="Google" id="ProtNLM"/>
    </source>
</evidence>
<proteinExistence type="predicted"/>
<comment type="caution">
    <text evidence="1">The sequence shown here is derived from an EMBL/GenBank/DDBJ whole genome shotgun (WGS) entry which is preliminary data.</text>
</comment>
<dbReference type="RefSeq" id="WP_337718211.1">
    <property type="nucleotide sequence ID" value="NZ_JBBEUB010000016.1"/>
</dbReference>
<dbReference type="EMBL" id="JBBEUB010000016">
    <property type="protein sequence ID" value="MEJ2905814.1"/>
    <property type="molecule type" value="Genomic_DNA"/>
</dbReference>
<keyword evidence="2" id="KW-1185">Reference proteome</keyword>
<gene>
    <name evidence="1" type="ORF">WAE58_25435</name>
</gene>
<reference evidence="1 2" key="1">
    <citation type="submission" date="2024-03" db="EMBL/GenBank/DDBJ databases">
        <title>Sequence of Lycoming College Course Isolates.</title>
        <authorList>
            <person name="Plotts O."/>
            <person name="Newman J."/>
        </authorList>
    </citation>
    <scope>NUCLEOTIDE SEQUENCE [LARGE SCALE GENOMIC DNA]</scope>
    <source>
        <strain evidence="1 2">CJB-3</strain>
    </source>
</reference>
<evidence type="ECO:0000313" key="2">
    <source>
        <dbReference type="Proteomes" id="UP001378956"/>
    </source>
</evidence>